<reference evidence="2" key="1">
    <citation type="journal article" date="2012" name="Nat. Biotechnol.">
        <title>Reference genome sequence of the model plant Setaria.</title>
        <authorList>
            <person name="Bennetzen J.L."/>
            <person name="Schmutz J."/>
            <person name="Wang H."/>
            <person name="Percifield R."/>
            <person name="Hawkins J."/>
            <person name="Pontaroli A.C."/>
            <person name="Estep M."/>
            <person name="Feng L."/>
            <person name="Vaughn J.N."/>
            <person name="Grimwood J."/>
            <person name="Jenkins J."/>
            <person name="Barry K."/>
            <person name="Lindquist E."/>
            <person name="Hellsten U."/>
            <person name="Deshpande S."/>
            <person name="Wang X."/>
            <person name="Wu X."/>
            <person name="Mitros T."/>
            <person name="Triplett J."/>
            <person name="Yang X."/>
            <person name="Ye C.Y."/>
            <person name="Mauro-Herrera M."/>
            <person name="Wang L."/>
            <person name="Li P."/>
            <person name="Sharma M."/>
            <person name="Sharma R."/>
            <person name="Ronald P.C."/>
            <person name="Panaud O."/>
            <person name="Kellogg E.A."/>
            <person name="Brutnell T.P."/>
            <person name="Doust A.N."/>
            <person name="Tuskan G.A."/>
            <person name="Rokhsar D."/>
            <person name="Devos K.M."/>
        </authorList>
    </citation>
    <scope>NUCLEOTIDE SEQUENCE [LARGE SCALE GENOMIC DNA]</scope>
    <source>
        <strain evidence="2">Yugu1</strain>
    </source>
</reference>
<dbReference type="EMBL" id="CM003530">
    <property type="protein sequence ID" value="RCV19170.1"/>
    <property type="molecule type" value="Genomic_DNA"/>
</dbReference>
<keyword evidence="1" id="KW-1133">Transmembrane helix</keyword>
<dbReference type="STRING" id="4555.A0A368QPI0"/>
<gene>
    <name evidence="2" type="ORF">SETIT_3G362800v2</name>
</gene>
<proteinExistence type="predicted"/>
<dbReference type="AlphaFoldDB" id="A0A368QPI0"/>
<accession>A0A368QPI0</accession>
<name>A0A368QPI0_SETIT</name>
<feature type="transmembrane region" description="Helical" evidence="1">
    <location>
        <begin position="22"/>
        <end position="42"/>
    </location>
</feature>
<sequence length="77" mass="8920">MVIGASCRPTALEQFWKWAKIIYLRVKKFFMAGLSAICWPLWKSRNSVCFDRKTIKSPTEIVCLASSFIVYWAGLQK</sequence>
<keyword evidence="1" id="KW-0812">Transmembrane</keyword>
<evidence type="ECO:0000256" key="1">
    <source>
        <dbReference type="SAM" id="Phobius"/>
    </source>
</evidence>
<evidence type="ECO:0000313" key="2">
    <source>
        <dbReference type="EMBL" id="RCV19170.1"/>
    </source>
</evidence>
<reference evidence="2" key="2">
    <citation type="submission" date="2015-07" db="EMBL/GenBank/DDBJ databases">
        <authorList>
            <person name="Noorani M."/>
        </authorList>
    </citation>
    <scope>NUCLEOTIDE SEQUENCE</scope>
    <source>
        <strain evidence="2">Yugu1</strain>
    </source>
</reference>
<keyword evidence="1" id="KW-0472">Membrane</keyword>
<protein>
    <submittedName>
        <fullName evidence="2">Uncharacterized protein</fullName>
    </submittedName>
</protein>
<dbReference type="OrthoDB" id="676037at2759"/>
<organism evidence="2">
    <name type="scientific">Setaria italica</name>
    <name type="common">Foxtail millet</name>
    <name type="synonym">Panicum italicum</name>
    <dbReference type="NCBI Taxonomy" id="4555"/>
    <lineage>
        <taxon>Eukaryota</taxon>
        <taxon>Viridiplantae</taxon>
        <taxon>Streptophyta</taxon>
        <taxon>Embryophyta</taxon>
        <taxon>Tracheophyta</taxon>
        <taxon>Spermatophyta</taxon>
        <taxon>Magnoliopsida</taxon>
        <taxon>Liliopsida</taxon>
        <taxon>Poales</taxon>
        <taxon>Poaceae</taxon>
        <taxon>PACMAD clade</taxon>
        <taxon>Panicoideae</taxon>
        <taxon>Panicodae</taxon>
        <taxon>Paniceae</taxon>
        <taxon>Cenchrinae</taxon>
        <taxon>Setaria</taxon>
    </lineage>
</organism>
<feature type="transmembrane region" description="Helical" evidence="1">
    <location>
        <begin position="54"/>
        <end position="74"/>
    </location>
</feature>